<dbReference type="PATRIC" id="fig|997761.3.peg.1686"/>
<dbReference type="PANTHER" id="PTHR43649:SF33">
    <property type="entry name" value="POLYGALACTURONAN_RHAMNOGALACTURONAN-BINDING PROTEIN YTCQ"/>
    <property type="match status" value="1"/>
</dbReference>
<evidence type="ECO:0000313" key="6">
    <source>
        <dbReference type="EMBL" id="AFH60794.1"/>
    </source>
</evidence>
<keyword evidence="1" id="KW-1003">Cell membrane</keyword>
<dbReference type="RefSeq" id="WP_014650009.1">
    <property type="nucleotide sequence ID" value="NC_017672.3"/>
</dbReference>
<dbReference type="EMBL" id="CP003422">
    <property type="protein sequence ID" value="AFH60794.1"/>
    <property type="molecule type" value="Genomic_DNA"/>
</dbReference>
<keyword evidence="5" id="KW-0449">Lipoprotein</keyword>
<evidence type="ECO:0000256" key="5">
    <source>
        <dbReference type="ARBA" id="ARBA00023288"/>
    </source>
</evidence>
<dbReference type="SUPFAM" id="SSF53850">
    <property type="entry name" value="Periplasmic binding protein-like II"/>
    <property type="match status" value="1"/>
</dbReference>
<evidence type="ECO:0000313" key="7">
    <source>
        <dbReference type="Proteomes" id="UP000007392"/>
    </source>
</evidence>
<evidence type="ECO:0000256" key="4">
    <source>
        <dbReference type="ARBA" id="ARBA00023139"/>
    </source>
</evidence>
<dbReference type="InterPro" id="IPR050490">
    <property type="entry name" value="Bact_solute-bd_prot1"/>
</dbReference>
<gene>
    <name evidence="6" type="ORF">B2K_08700</name>
</gene>
<dbReference type="AlphaFoldDB" id="I0BEJ7"/>
<sequence length="459" mass="51459">MTIYYTPEPPGDDNPVLKEIEKRTNTKLKITWVSPNNFNDKASVTLASGDIPDMMLITDVFNPQVRTMTSQGAFWDLTNLYKEYPNLASYPKDTWNNLKQADGKNYGVPRVRPVEGGAFPYIRKDWLDHLGLAVPTTMDELFTVMKAFTEKDPDGNGKADTMGMSGYVNIDNLGYFGWVQGVFNKTTGGWKLENGMLSSVDLTPETREALVWLNKAYTEKLIPEDVAVMKHTQAKDLVIAGKAGGFTDTVEAAWEPTAALRKSIPGADYLPLVSLNGYTSREMGSFGMYMIPKSVPEAKMRKIMEFLNYGSSDEGHELANFGLKDTYFTLADGIYTTTEQHAKESIASYGQLFAKYDKYFRAYRSGIQKEVWERNKGIIDEREKVSVPDHAIGLFSETSLTAGPELNKKIQDMKTKIILGKEPITAWDEFVSKLKTDANFVKITNEINASYQQRMAGAK</sequence>
<dbReference type="Pfam" id="PF13416">
    <property type="entry name" value="SBP_bac_8"/>
    <property type="match status" value="1"/>
</dbReference>
<dbReference type="KEGG" id="pmw:B2K_08700"/>
<protein>
    <submittedName>
        <fullName evidence="6">ABC transporter substrate-binding protein</fullName>
    </submittedName>
</protein>
<dbReference type="InterPro" id="IPR006059">
    <property type="entry name" value="SBP"/>
</dbReference>
<evidence type="ECO:0000256" key="2">
    <source>
        <dbReference type="ARBA" id="ARBA00022729"/>
    </source>
</evidence>
<dbReference type="PANTHER" id="PTHR43649">
    <property type="entry name" value="ARABINOSE-BINDING PROTEIN-RELATED"/>
    <property type="match status" value="1"/>
</dbReference>
<dbReference type="Gene3D" id="3.40.190.10">
    <property type="entry name" value="Periplasmic binding protein-like II"/>
    <property type="match status" value="2"/>
</dbReference>
<keyword evidence="3" id="KW-0472">Membrane</keyword>
<reference evidence="6 7" key="1">
    <citation type="submission" date="2013-06" db="EMBL/GenBank/DDBJ databases">
        <title>Complete genome sequence of Paenibacillus mucilaginosus K02.</title>
        <authorList>
            <person name="Xiao B."/>
            <person name="Sun L."/>
            <person name="Xiao L."/>
            <person name="Lian B."/>
        </authorList>
    </citation>
    <scope>NUCLEOTIDE SEQUENCE [LARGE SCALE GENOMIC DNA]</scope>
    <source>
        <strain evidence="6 7">K02</strain>
    </source>
</reference>
<evidence type="ECO:0000256" key="3">
    <source>
        <dbReference type="ARBA" id="ARBA00023136"/>
    </source>
</evidence>
<dbReference type="HOGENOM" id="CLU_021021_3_2_9"/>
<dbReference type="Proteomes" id="UP000007392">
    <property type="component" value="Chromosome"/>
</dbReference>
<evidence type="ECO:0000256" key="1">
    <source>
        <dbReference type="ARBA" id="ARBA00022475"/>
    </source>
</evidence>
<keyword evidence="2" id="KW-0732">Signal</keyword>
<organism evidence="6 7">
    <name type="scientific">Paenibacillus mucilaginosus K02</name>
    <dbReference type="NCBI Taxonomy" id="997761"/>
    <lineage>
        <taxon>Bacteria</taxon>
        <taxon>Bacillati</taxon>
        <taxon>Bacillota</taxon>
        <taxon>Bacilli</taxon>
        <taxon>Bacillales</taxon>
        <taxon>Paenibacillaceae</taxon>
        <taxon>Paenibacillus</taxon>
    </lineage>
</organism>
<proteinExistence type="predicted"/>
<keyword evidence="4" id="KW-0564">Palmitate</keyword>
<name>I0BEJ7_9BACL</name>
<accession>I0BEJ7</accession>